<evidence type="ECO:0008006" key="3">
    <source>
        <dbReference type="Google" id="ProtNLM"/>
    </source>
</evidence>
<sequence length="168" mass="18348">MPVPDGGCAQGALGRAGFAFFPRSTNLRTAATPCISSEVWLPIKEERHRCKVTPNPPDTDPASPYESLDSKKLHEAAERALDHYLNPAALKIPVIRKPSTMFMIAPDIKDEDLLAHTCESLASASVMTADFAAYLEGPHRHTALGIQQIIMQAELAVNRMMDNVDVPQ</sequence>
<dbReference type="EMBL" id="CABVIK010000001">
    <property type="protein sequence ID" value="VVO46684.1"/>
    <property type="molecule type" value="Genomic_DNA"/>
</dbReference>
<dbReference type="Pfam" id="PF19619">
    <property type="entry name" value="DUF6124"/>
    <property type="match status" value="1"/>
</dbReference>
<evidence type="ECO:0000313" key="2">
    <source>
        <dbReference type="Proteomes" id="UP000349468"/>
    </source>
</evidence>
<protein>
    <recommendedName>
        <fullName evidence="3">DUF3077 domain-containing protein</fullName>
    </recommendedName>
</protein>
<evidence type="ECO:0000313" key="1">
    <source>
        <dbReference type="EMBL" id="VVO46684.1"/>
    </source>
</evidence>
<gene>
    <name evidence="1" type="ORF">PS870_00073</name>
</gene>
<accession>A0A5E7G612</accession>
<name>A0A5E7G612_PSEFL</name>
<proteinExistence type="predicted"/>
<dbReference type="Proteomes" id="UP000349468">
    <property type="component" value="Unassembled WGS sequence"/>
</dbReference>
<reference evidence="1 2" key="1">
    <citation type="submission" date="2019-09" db="EMBL/GenBank/DDBJ databases">
        <authorList>
            <person name="Chandra G."/>
            <person name="Truman W A."/>
        </authorList>
    </citation>
    <scope>NUCLEOTIDE SEQUENCE [LARGE SCALE GENOMIC DNA]</scope>
    <source>
        <strain evidence="1">PS870</strain>
    </source>
</reference>
<organism evidence="1 2">
    <name type="scientific">Pseudomonas fluorescens</name>
    <dbReference type="NCBI Taxonomy" id="294"/>
    <lineage>
        <taxon>Bacteria</taxon>
        <taxon>Pseudomonadati</taxon>
        <taxon>Pseudomonadota</taxon>
        <taxon>Gammaproteobacteria</taxon>
        <taxon>Pseudomonadales</taxon>
        <taxon>Pseudomonadaceae</taxon>
        <taxon>Pseudomonas</taxon>
    </lineage>
</organism>
<dbReference type="AlphaFoldDB" id="A0A5E7G612"/>